<dbReference type="Proteomes" id="UP000656077">
    <property type="component" value="Unassembled WGS sequence"/>
</dbReference>
<comment type="caution">
    <text evidence="1">The sequence shown here is derived from an EMBL/GenBank/DDBJ whole genome shotgun (WGS) entry which is preliminary data.</text>
</comment>
<sequence length="47" mass="5675">MSGFVQCFLILSIFLRFLFALFCGYKIQIRYKDKEFTTTKSRDNKKK</sequence>
<dbReference type="AlphaFoldDB" id="A0A964W253"/>
<protein>
    <submittedName>
        <fullName evidence="1">Uncharacterized protein</fullName>
    </submittedName>
</protein>
<proteinExistence type="predicted"/>
<name>A0A964W253_9CLOT</name>
<dbReference type="EMBL" id="WSRQ01000010">
    <property type="protein sequence ID" value="MVX63712.1"/>
    <property type="molecule type" value="Genomic_DNA"/>
</dbReference>
<evidence type="ECO:0000313" key="1">
    <source>
        <dbReference type="EMBL" id="MVX63712.1"/>
    </source>
</evidence>
<accession>A0A964W253</accession>
<organism evidence="1 2">
    <name type="scientific">Clostridium chromiireducens</name>
    <dbReference type="NCBI Taxonomy" id="225345"/>
    <lineage>
        <taxon>Bacteria</taxon>
        <taxon>Bacillati</taxon>
        <taxon>Bacillota</taxon>
        <taxon>Clostridia</taxon>
        <taxon>Eubacteriales</taxon>
        <taxon>Clostridiaceae</taxon>
        <taxon>Clostridium</taxon>
    </lineage>
</organism>
<evidence type="ECO:0000313" key="2">
    <source>
        <dbReference type="Proteomes" id="UP000656077"/>
    </source>
</evidence>
<reference evidence="1" key="1">
    <citation type="submission" date="2019-12" db="EMBL/GenBank/DDBJ databases">
        <title>Microbes associate with the intestines of laboratory mice.</title>
        <authorList>
            <person name="Navarre W."/>
            <person name="Wong E."/>
        </authorList>
    </citation>
    <scope>NUCLEOTIDE SEQUENCE</scope>
    <source>
        <strain evidence="1">NM79_F5</strain>
    </source>
</reference>
<dbReference type="RefSeq" id="WP_160358807.1">
    <property type="nucleotide sequence ID" value="NZ_WSRQ01000010.1"/>
</dbReference>
<gene>
    <name evidence="1" type="ORF">GKZ28_08385</name>
</gene>